<dbReference type="Proteomes" id="UP001443914">
    <property type="component" value="Unassembled WGS sequence"/>
</dbReference>
<evidence type="ECO:0000313" key="3">
    <source>
        <dbReference type="EMBL" id="KAK9698404.1"/>
    </source>
</evidence>
<comment type="catalytic activity">
    <reaction evidence="2">
        <text>1D-myo-inositol hexakisphosphate + ATP = 1-diphospho-1D-myo-inositol 2,3,4,5,6-pentakisphosphate + ADP</text>
        <dbReference type="Rhea" id="RHEA:37459"/>
        <dbReference type="ChEBI" id="CHEBI:30616"/>
        <dbReference type="ChEBI" id="CHEBI:58130"/>
        <dbReference type="ChEBI" id="CHEBI:74946"/>
        <dbReference type="ChEBI" id="CHEBI:456216"/>
        <dbReference type="EC" id="2.7.4.24"/>
    </reaction>
    <physiologicalReaction direction="left-to-right" evidence="2">
        <dbReference type="Rhea" id="RHEA:37460"/>
    </physiologicalReaction>
</comment>
<dbReference type="PANTHER" id="PTHR12750">
    <property type="entry name" value="DIPHOSPHOINOSITOL PENTAKISPHOSPHATE KINASE"/>
    <property type="match status" value="1"/>
</dbReference>
<dbReference type="PANTHER" id="PTHR12750:SF9">
    <property type="entry name" value="INOSITOL HEXAKISPHOSPHATE AND DIPHOSPHOINOSITOL-PENTAKISPHOSPHATE KINASE"/>
    <property type="match status" value="1"/>
</dbReference>
<accession>A0AAW1J735</accession>
<name>A0AAW1J735_SAPOF</name>
<dbReference type="GO" id="GO:0000828">
    <property type="term" value="F:inositol hexakisphosphate kinase activity"/>
    <property type="evidence" value="ECO:0007669"/>
    <property type="project" value="TreeGrafter"/>
</dbReference>
<dbReference type="InterPro" id="IPR037446">
    <property type="entry name" value="His_Pase_VIP1"/>
</dbReference>
<comment type="catalytic activity">
    <reaction evidence="1">
        <text>5-diphospho-1D-myo-inositol 1,2,3,4,6-pentakisphosphate + ATP + H(+) = 1,5-bis(diphospho)-1D-myo-inositol 2,3,4,6-tetrakisphosphate + ADP</text>
        <dbReference type="Rhea" id="RHEA:10276"/>
        <dbReference type="ChEBI" id="CHEBI:15378"/>
        <dbReference type="ChEBI" id="CHEBI:30616"/>
        <dbReference type="ChEBI" id="CHEBI:58628"/>
        <dbReference type="ChEBI" id="CHEBI:77983"/>
        <dbReference type="ChEBI" id="CHEBI:456216"/>
        <dbReference type="EC" id="2.7.4.24"/>
    </reaction>
    <physiologicalReaction direction="left-to-right" evidence="1">
        <dbReference type="Rhea" id="RHEA:10277"/>
    </physiologicalReaction>
</comment>
<reference evidence="3" key="1">
    <citation type="submission" date="2024-03" db="EMBL/GenBank/DDBJ databases">
        <title>WGS assembly of Saponaria officinalis var. Norfolk2.</title>
        <authorList>
            <person name="Jenkins J."/>
            <person name="Shu S."/>
            <person name="Grimwood J."/>
            <person name="Barry K."/>
            <person name="Goodstein D."/>
            <person name="Schmutz J."/>
            <person name="Leebens-Mack J."/>
            <person name="Osbourn A."/>
        </authorList>
    </citation>
    <scope>NUCLEOTIDE SEQUENCE [LARGE SCALE GENOMIC DNA]</scope>
    <source>
        <strain evidence="3">JIC</strain>
    </source>
</reference>
<dbReference type="GO" id="GO:0032958">
    <property type="term" value="P:inositol phosphate biosynthetic process"/>
    <property type="evidence" value="ECO:0007669"/>
    <property type="project" value="TreeGrafter"/>
</dbReference>
<keyword evidence="4" id="KW-1185">Reference proteome</keyword>
<dbReference type="GO" id="GO:0006020">
    <property type="term" value="P:inositol metabolic process"/>
    <property type="evidence" value="ECO:0007669"/>
    <property type="project" value="TreeGrafter"/>
</dbReference>
<comment type="caution">
    <text evidence="3">The sequence shown here is derived from an EMBL/GenBank/DDBJ whole genome shotgun (WGS) entry which is preliminary data.</text>
</comment>
<dbReference type="EMBL" id="JBDFQZ010000008">
    <property type="protein sequence ID" value="KAK9698404.1"/>
    <property type="molecule type" value="Genomic_DNA"/>
</dbReference>
<dbReference type="AlphaFoldDB" id="A0AAW1J735"/>
<dbReference type="GO" id="GO:0033857">
    <property type="term" value="F:5-diphosphoinositol pentakisphosphate 1-kinase activity"/>
    <property type="evidence" value="ECO:0007669"/>
    <property type="project" value="TreeGrafter"/>
</dbReference>
<evidence type="ECO:0000256" key="1">
    <source>
        <dbReference type="ARBA" id="ARBA00033696"/>
    </source>
</evidence>
<protein>
    <submittedName>
        <fullName evidence="3">Uncharacterized protein</fullName>
    </submittedName>
</protein>
<evidence type="ECO:0000313" key="4">
    <source>
        <dbReference type="Proteomes" id="UP001443914"/>
    </source>
</evidence>
<proteinExistence type="predicted"/>
<sequence>MRNSRVNLKFFSQFKSSSLIHLFIFEIEGVSVWTCGQVVSYTSVCMCWNEAKELDRYFRNNMYPGEGTGLLHLHSTYRHDLKIYSSDEGHVQVFFVISCSFIFC</sequence>
<evidence type="ECO:0000256" key="2">
    <source>
        <dbReference type="ARBA" id="ARBA00034629"/>
    </source>
</evidence>
<gene>
    <name evidence="3" type="ORF">RND81_08G101800</name>
</gene>
<organism evidence="3 4">
    <name type="scientific">Saponaria officinalis</name>
    <name type="common">Common soapwort</name>
    <name type="synonym">Lychnis saponaria</name>
    <dbReference type="NCBI Taxonomy" id="3572"/>
    <lineage>
        <taxon>Eukaryota</taxon>
        <taxon>Viridiplantae</taxon>
        <taxon>Streptophyta</taxon>
        <taxon>Embryophyta</taxon>
        <taxon>Tracheophyta</taxon>
        <taxon>Spermatophyta</taxon>
        <taxon>Magnoliopsida</taxon>
        <taxon>eudicotyledons</taxon>
        <taxon>Gunneridae</taxon>
        <taxon>Pentapetalae</taxon>
        <taxon>Caryophyllales</taxon>
        <taxon>Caryophyllaceae</taxon>
        <taxon>Caryophylleae</taxon>
        <taxon>Saponaria</taxon>
    </lineage>
</organism>